<proteinExistence type="predicted"/>
<dbReference type="EMBL" id="PPEG02000006">
    <property type="protein sequence ID" value="PWN60428.1"/>
    <property type="molecule type" value="Genomic_DNA"/>
</dbReference>
<name>A0A316WMM9_9FLAO</name>
<accession>A0A316WMM9</accession>
<organism evidence="1 2">
    <name type="scientific">Chryseobacterium viscerum</name>
    <dbReference type="NCBI Taxonomy" id="1037377"/>
    <lineage>
        <taxon>Bacteria</taxon>
        <taxon>Pseudomonadati</taxon>
        <taxon>Bacteroidota</taxon>
        <taxon>Flavobacteriia</taxon>
        <taxon>Flavobacteriales</taxon>
        <taxon>Weeksellaceae</taxon>
        <taxon>Chryseobacterium group</taxon>
        <taxon>Chryseobacterium</taxon>
    </lineage>
</organism>
<reference evidence="1 2" key="1">
    <citation type="submission" date="2018-04" db="EMBL/GenBank/DDBJ databases">
        <title>Chryseobacterium oncorhynchi 701B-08T from rainbow trout, and Chryseobacterium viscerum 687B-08T from diseased fish.</title>
        <authorList>
            <person name="Jeong J.-J."/>
            <person name="Lee Y.J."/>
            <person name="Pathiraja D."/>
            <person name="Park B."/>
            <person name="Choi I.-G."/>
            <person name="Kim K.D."/>
        </authorList>
    </citation>
    <scope>NUCLEOTIDE SEQUENCE [LARGE SCALE GENOMIC DNA]</scope>
    <source>
        <strain evidence="1 2">687B-08</strain>
    </source>
</reference>
<protein>
    <submittedName>
        <fullName evidence="1">Uncharacterized protein</fullName>
    </submittedName>
</protein>
<dbReference type="Proteomes" id="UP000236413">
    <property type="component" value="Unassembled WGS sequence"/>
</dbReference>
<sequence>METIILEKIKTVEFREYEVKKPRHIFENLIEEFRKDIPEDVQAGLFYYMNLSEKSLSAFRVGNITLGNYHFTKMQSMRNYFIDPIYHGMISLDYALLAYKNYVENDFELAEENINRAIDSALIQSNAFPYFSIIIGEQSLNKIRVFARTKNEELYKAEVLRIIAFFMFNKHENERYKNIAETLPLIDKQGILKHIINNSYIAILKSLQDEKKTRLIFQQIFNELIQQNEFSGEHENLLIAMRCIAKIEDEDFLDFLNENFSDIKSSPQKLVKIVIENYLDKVSITNNQELVNDEEFTKKLKTLGITI</sequence>
<dbReference type="AlphaFoldDB" id="A0A316WMM9"/>
<gene>
    <name evidence="1" type="ORF">C1634_015915</name>
</gene>
<comment type="caution">
    <text evidence="1">The sequence shown here is derived from an EMBL/GenBank/DDBJ whole genome shotgun (WGS) entry which is preliminary data.</text>
</comment>
<dbReference type="RefSeq" id="WP_103231384.1">
    <property type="nucleotide sequence ID" value="NZ_PPEG02000006.1"/>
</dbReference>
<evidence type="ECO:0000313" key="1">
    <source>
        <dbReference type="EMBL" id="PWN60428.1"/>
    </source>
</evidence>
<evidence type="ECO:0000313" key="2">
    <source>
        <dbReference type="Proteomes" id="UP000236413"/>
    </source>
</evidence>